<evidence type="ECO:0000256" key="1">
    <source>
        <dbReference type="ARBA" id="ARBA00022722"/>
    </source>
</evidence>
<dbReference type="PANTHER" id="PTHR42104">
    <property type="entry name" value="EXTRACELLULAR GUANYL-SPECIFIC RIBONUCLEASE RNTA (AFU_ORTHOLOGUE AFUA_4G03230)"/>
    <property type="match status" value="1"/>
</dbReference>
<comment type="caution">
    <text evidence="8">The sequence shown here is derived from an EMBL/GenBank/DDBJ whole genome shotgun (WGS) entry which is preliminary data.</text>
</comment>
<accession>A0A9P7MRH6</accession>
<dbReference type="EMBL" id="SRPS01000159">
    <property type="protein sequence ID" value="KAG5965049.1"/>
    <property type="molecule type" value="Genomic_DNA"/>
</dbReference>
<evidence type="ECO:0000256" key="6">
    <source>
        <dbReference type="SAM" id="SignalP"/>
    </source>
</evidence>
<keyword evidence="5" id="KW-0456">Lyase</keyword>
<dbReference type="OrthoDB" id="5425539at2759"/>
<organism evidence="8 10">
    <name type="scientific">Claviceps arundinis</name>
    <dbReference type="NCBI Taxonomy" id="1623583"/>
    <lineage>
        <taxon>Eukaryota</taxon>
        <taxon>Fungi</taxon>
        <taxon>Dikarya</taxon>
        <taxon>Ascomycota</taxon>
        <taxon>Pezizomycotina</taxon>
        <taxon>Sordariomycetes</taxon>
        <taxon>Hypocreomycetidae</taxon>
        <taxon>Hypocreales</taxon>
        <taxon>Clavicipitaceae</taxon>
        <taxon>Claviceps</taxon>
    </lineage>
</organism>
<dbReference type="AlphaFoldDB" id="A0A9P7MRH6"/>
<gene>
    <name evidence="8" type="ORF">E4U56_001921</name>
    <name evidence="7" type="ORF">E4U57_002645</name>
</gene>
<keyword evidence="3" id="KW-0378">Hydrolase</keyword>
<dbReference type="GO" id="GO:0003723">
    <property type="term" value="F:RNA binding"/>
    <property type="evidence" value="ECO:0007669"/>
    <property type="project" value="InterPro"/>
</dbReference>
<name>A0A9P7MRH6_9HYPO</name>
<dbReference type="Proteomes" id="UP000742024">
    <property type="component" value="Unassembled WGS sequence"/>
</dbReference>
<keyword evidence="4" id="KW-1015">Disulfide bond</keyword>
<dbReference type="Gene3D" id="3.10.450.30">
    <property type="entry name" value="Microbial ribonucleases"/>
    <property type="match status" value="1"/>
</dbReference>
<dbReference type="GO" id="GO:0046589">
    <property type="term" value="F:ribonuclease T1 activity"/>
    <property type="evidence" value="ECO:0007669"/>
    <property type="project" value="UniProtKB-EC"/>
</dbReference>
<feature type="chain" id="PRO_5040108028" evidence="6">
    <location>
        <begin position="18"/>
        <end position="155"/>
    </location>
</feature>
<evidence type="ECO:0000313" key="8">
    <source>
        <dbReference type="EMBL" id="KAG5965049.1"/>
    </source>
</evidence>
<evidence type="ECO:0000313" key="9">
    <source>
        <dbReference type="Proteomes" id="UP000742024"/>
    </source>
</evidence>
<evidence type="ECO:0000313" key="7">
    <source>
        <dbReference type="EMBL" id="KAG5956357.1"/>
    </source>
</evidence>
<protein>
    <submittedName>
        <fullName evidence="8">Uncharacterized protein</fullName>
    </submittedName>
</protein>
<keyword evidence="6" id="KW-0732">Signal</keyword>
<proteinExistence type="predicted"/>
<keyword evidence="9" id="KW-1185">Reference proteome</keyword>
<evidence type="ECO:0000313" key="10">
    <source>
        <dbReference type="Proteomes" id="UP000784919"/>
    </source>
</evidence>
<evidence type="ECO:0000256" key="4">
    <source>
        <dbReference type="ARBA" id="ARBA00023157"/>
    </source>
</evidence>
<dbReference type="PANTHER" id="PTHR42104:SF2">
    <property type="entry name" value="GUANYL-SPECIFIC RIBONUCLEASE, PUTATIVE (AFU_ORTHOLOGUE AFUA_4G01200)-RELATED"/>
    <property type="match status" value="1"/>
</dbReference>
<evidence type="ECO:0000256" key="2">
    <source>
        <dbReference type="ARBA" id="ARBA00022759"/>
    </source>
</evidence>
<evidence type="ECO:0000256" key="5">
    <source>
        <dbReference type="ARBA" id="ARBA00023239"/>
    </source>
</evidence>
<dbReference type="EMBL" id="SRPR01000209">
    <property type="protein sequence ID" value="KAG5956357.1"/>
    <property type="molecule type" value="Genomic_DNA"/>
</dbReference>
<keyword evidence="1" id="KW-0540">Nuclease</keyword>
<dbReference type="Proteomes" id="UP000784919">
    <property type="component" value="Unassembled WGS sequence"/>
</dbReference>
<sequence>MRLSLAFVLTLIAVVAASGSESASCGAAQYSSDAIARAANASCSKVKKGTAIGANSYPHVYRNSEKIDLKGLRGPFYEWPILSNGRIYDGGNPGPDRVIITKDCTPAGVLSHQGATNNAFRECALKTTSDSHAPMAQSRLVLVVYLAMMVLVFAA</sequence>
<feature type="signal peptide" evidence="6">
    <location>
        <begin position="1"/>
        <end position="17"/>
    </location>
</feature>
<dbReference type="GO" id="GO:0016787">
    <property type="term" value="F:hydrolase activity"/>
    <property type="evidence" value="ECO:0007669"/>
    <property type="project" value="UniProtKB-KW"/>
</dbReference>
<dbReference type="Pfam" id="PF00545">
    <property type="entry name" value="Ribonuclease"/>
    <property type="match status" value="1"/>
</dbReference>
<evidence type="ECO:0000256" key="3">
    <source>
        <dbReference type="ARBA" id="ARBA00022801"/>
    </source>
</evidence>
<keyword evidence="2" id="KW-0255">Endonuclease</keyword>
<reference evidence="8 9" key="1">
    <citation type="journal article" date="2020" name="bioRxiv">
        <title>Whole genome comparisons of ergot fungi reveals the divergence and evolution of species within the genus Claviceps are the result of varying mechanisms driving genome evolution and host range expansion.</title>
        <authorList>
            <person name="Wyka S.A."/>
            <person name="Mondo S.J."/>
            <person name="Liu M."/>
            <person name="Dettman J."/>
            <person name="Nalam V."/>
            <person name="Broders K.D."/>
        </authorList>
    </citation>
    <scope>NUCLEOTIDE SEQUENCE</scope>
    <source>
        <strain evidence="8">CCC 1102</strain>
        <strain evidence="7 9">LM583</strain>
    </source>
</reference>
<dbReference type="InterPro" id="IPR016191">
    <property type="entry name" value="Ribonuclease/ribotoxin"/>
</dbReference>
<dbReference type="SUPFAM" id="SSF53933">
    <property type="entry name" value="Microbial ribonucleases"/>
    <property type="match status" value="1"/>
</dbReference>
<dbReference type="InterPro" id="IPR000026">
    <property type="entry name" value="N1-like"/>
</dbReference>